<evidence type="ECO:0000256" key="3">
    <source>
        <dbReference type="ARBA" id="ARBA00022884"/>
    </source>
</evidence>
<evidence type="ECO:0000256" key="4">
    <source>
        <dbReference type="PROSITE-ProRule" id="PRU00317"/>
    </source>
</evidence>
<keyword evidence="2" id="KW-0810">Translation regulation</keyword>
<accession>A0AA36E1F4</accession>
<evidence type="ECO:0000256" key="2">
    <source>
        <dbReference type="ARBA" id="ARBA00022845"/>
    </source>
</evidence>
<evidence type="ECO:0000313" key="6">
    <source>
        <dbReference type="Proteomes" id="UP001177003"/>
    </source>
</evidence>
<sequence>MNPYYFGSPTNYGILQFPPSSFASPPVLGSPIGEVSFHGGRNGVRSPSGSYGGHHDFKDTKTYSFLEQLKSGKGCRLGLYDIFGHIVEFCGDLHGSRFIQQKLEICSVEDKESDVNINCK</sequence>
<feature type="repeat" description="Pumilio" evidence="4">
    <location>
        <begin position="81"/>
        <end position="116"/>
    </location>
</feature>
<dbReference type="Gene3D" id="1.25.10.10">
    <property type="entry name" value="Leucine-rich Repeat Variant"/>
    <property type="match status" value="1"/>
</dbReference>
<dbReference type="Proteomes" id="UP001177003">
    <property type="component" value="Chromosome 4"/>
</dbReference>
<dbReference type="SUPFAM" id="SSF48371">
    <property type="entry name" value="ARM repeat"/>
    <property type="match status" value="1"/>
</dbReference>
<name>A0AA36E1F4_LACSI</name>
<dbReference type="GO" id="GO:0003723">
    <property type="term" value="F:RNA binding"/>
    <property type="evidence" value="ECO:0007669"/>
    <property type="project" value="UniProtKB-KW"/>
</dbReference>
<dbReference type="GO" id="GO:0006417">
    <property type="term" value="P:regulation of translation"/>
    <property type="evidence" value="ECO:0007669"/>
    <property type="project" value="UniProtKB-KW"/>
</dbReference>
<evidence type="ECO:0000313" key="5">
    <source>
        <dbReference type="EMBL" id="CAI9278728.1"/>
    </source>
</evidence>
<gene>
    <name evidence="5" type="ORF">LSALG_LOCUS18571</name>
</gene>
<dbReference type="AlphaFoldDB" id="A0AA36E1F4"/>
<dbReference type="Pfam" id="PF00806">
    <property type="entry name" value="PUF"/>
    <property type="match status" value="1"/>
</dbReference>
<keyword evidence="3" id="KW-0694">RNA-binding</keyword>
<dbReference type="SMART" id="SM00025">
    <property type="entry name" value="Pumilio"/>
    <property type="match status" value="1"/>
</dbReference>
<dbReference type="InterPro" id="IPR011989">
    <property type="entry name" value="ARM-like"/>
</dbReference>
<protein>
    <submittedName>
        <fullName evidence="5">Uncharacterized protein</fullName>
    </submittedName>
</protein>
<evidence type="ECO:0000256" key="1">
    <source>
        <dbReference type="ARBA" id="ARBA00022737"/>
    </source>
</evidence>
<dbReference type="EMBL" id="OX465080">
    <property type="protein sequence ID" value="CAI9278728.1"/>
    <property type="molecule type" value="Genomic_DNA"/>
</dbReference>
<dbReference type="InterPro" id="IPR016024">
    <property type="entry name" value="ARM-type_fold"/>
</dbReference>
<dbReference type="PROSITE" id="PS50302">
    <property type="entry name" value="PUM"/>
    <property type="match status" value="1"/>
</dbReference>
<organism evidence="5 6">
    <name type="scientific">Lactuca saligna</name>
    <name type="common">Willowleaf lettuce</name>
    <dbReference type="NCBI Taxonomy" id="75948"/>
    <lineage>
        <taxon>Eukaryota</taxon>
        <taxon>Viridiplantae</taxon>
        <taxon>Streptophyta</taxon>
        <taxon>Embryophyta</taxon>
        <taxon>Tracheophyta</taxon>
        <taxon>Spermatophyta</taxon>
        <taxon>Magnoliopsida</taxon>
        <taxon>eudicotyledons</taxon>
        <taxon>Gunneridae</taxon>
        <taxon>Pentapetalae</taxon>
        <taxon>asterids</taxon>
        <taxon>campanulids</taxon>
        <taxon>Asterales</taxon>
        <taxon>Asteraceae</taxon>
        <taxon>Cichorioideae</taxon>
        <taxon>Cichorieae</taxon>
        <taxon>Lactucinae</taxon>
        <taxon>Lactuca</taxon>
    </lineage>
</organism>
<keyword evidence="1" id="KW-0677">Repeat</keyword>
<reference evidence="5" key="1">
    <citation type="submission" date="2023-04" db="EMBL/GenBank/DDBJ databases">
        <authorList>
            <person name="Vijverberg K."/>
            <person name="Xiong W."/>
            <person name="Schranz E."/>
        </authorList>
    </citation>
    <scope>NUCLEOTIDE SEQUENCE</scope>
</reference>
<dbReference type="InterPro" id="IPR001313">
    <property type="entry name" value="Pumilio_RNA-bd_rpt"/>
</dbReference>
<keyword evidence="6" id="KW-1185">Reference proteome</keyword>
<proteinExistence type="predicted"/>